<name>A0A3E2GTS2_SCYLI</name>
<organism evidence="1 2">
    <name type="scientific">Scytalidium lignicola</name>
    <name type="common">Hyphomycete</name>
    <dbReference type="NCBI Taxonomy" id="5539"/>
    <lineage>
        <taxon>Eukaryota</taxon>
        <taxon>Fungi</taxon>
        <taxon>Dikarya</taxon>
        <taxon>Ascomycota</taxon>
        <taxon>Pezizomycotina</taxon>
        <taxon>Leotiomycetes</taxon>
        <taxon>Leotiomycetes incertae sedis</taxon>
        <taxon>Scytalidium</taxon>
    </lineage>
</organism>
<evidence type="ECO:0000313" key="2">
    <source>
        <dbReference type="Proteomes" id="UP000258309"/>
    </source>
</evidence>
<gene>
    <name evidence="1" type="ORF">B7463_g11771</name>
</gene>
<keyword evidence="2" id="KW-1185">Reference proteome</keyword>
<protein>
    <submittedName>
        <fullName evidence="1">Uncharacterized protein</fullName>
    </submittedName>
</protein>
<dbReference type="AlphaFoldDB" id="A0A3E2GTS2"/>
<dbReference type="Proteomes" id="UP000258309">
    <property type="component" value="Unassembled WGS sequence"/>
</dbReference>
<dbReference type="OrthoDB" id="5243304at2759"/>
<evidence type="ECO:0000313" key="1">
    <source>
        <dbReference type="EMBL" id="RFU24561.1"/>
    </source>
</evidence>
<reference evidence="1 2" key="1">
    <citation type="submission" date="2018-05" db="EMBL/GenBank/DDBJ databases">
        <title>Draft genome sequence of Scytalidium lignicola DSM 105466, a ubiquitous saprotrophic fungus.</title>
        <authorList>
            <person name="Buettner E."/>
            <person name="Gebauer A.M."/>
            <person name="Hofrichter M."/>
            <person name="Liers C."/>
            <person name="Kellner H."/>
        </authorList>
    </citation>
    <scope>NUCLEOTIDE SEQUENCE [LARGE SCALE GENOMIC DNA]</scope>
    <source>
        <strain evidence="1 2">DSM 105466</strain>
    </source>
</reference>
<proteinExistence type="predicted"/>
<accession>A0A3E2GTS2</accession>
<comment type="caution">
    <text evidence="1">The sequence shown here is derived from an EMBL/GenBank/DDBJ whole genome shotgun (WGS) entry which is preliminary data.</text>
</comment>
<feature type="non-terminal residue" evidence="1">
    <location>
        <position position="211"/>
    </location>
</feature>
<feature type="non-terminal residue" evidence="1">
    <location>
        <position position="1"/>
    </location>
</feature>
<dbReference type="EMBL" id="NCSJ02000431">
    <property type="protein sequence ID" value="RFU24561.1"/>
    <property type="molecule type" value="Genomic_DNA"/>
</dbReference>
<sequence length="211" mass="23121">PVWPLATVLAGSFEELDSSCDDGGERGMAAPLLRYPLPGFITILKAASVLSVDMDSRRRATFRRLLYLICEELEKAADQAPYSQSVAQLFGGLLGRPLSTSPGVIGEQSEWKPAVSVSIESLRLTSLLSAASYSMMSRAEEFRYLEDPSTVWVGPAIALFLHALFSIVTTNPRKGVSETFQAVMGTKLVENTLLRPEKVDHDDVRSVLSWI</sequence>